<protein>
    <submittedName>
        <fullName evidence="2">Uncharacterized protein</fullName>
    </submittedName>
</protein>
<feature type="region of interest" description="Disordered" evidence="1">
    <location>
        <begin position="1"/>
        <end position="21"/>
    </location>
</feature>
<dbReference type="AlphaFoldDB" id="A0A061IET4"/>
<evidence type="ECO:0000313" key="3">
    <source>
        <dbReference type="Proteomes" id="UP000030759"/>
    </source>
</evidence>
<dbReference type="EMBL" id="KE667865">
    <property type="protein sequence ID" value="ERE84611.1"/>
    <property type="molecule type" value="Genomic_DNA"/>
</dbReference>
<sequence>MPLRNEESVSSGMGASSAYGVQGDSPEILQVRDPVSGYRAFEELQLLHPHTCLRCGSVSCWSVTASCNSTTFIISAITTTIFITTTTVITAFDTTVTLSTTSTITDDTIATITDITITSTITDATIATITVSTTSTVTMSTTIATITDTIIASTSVITATVIITATTSSSTNHYRCFVVTDLNQTEKKIKEENGKRMRKRSKMEKGKK</sequence>
<gene>
    <name evidence="2" type="ORF">H671_2g5829</name>
</gene>
<proteinExistence type="predicted"/>
<organism evidence="2 3">
    <name type="scientific">Cricetulus griseus</name>
    <name type="common">Chinese hamster</name>
    <name type="synonym">Cricetulus barabensis griseus</name>
    <dbReference type="NCBI Taxonomy" id="10029"/>
    <lineage>
        <taxon>Eukaryota</taxon>
        <taxon>Metazoa</taxon>
        <taxon>Chordata</taxon>
        <taxon>Craniata</taxon>
        <taxon>Vertebrata</taxon>
        <taxon>Euteleostomi</taxon>
        <taxon>Mammalia</taxon>
        <taxon>Eutheria</taxon>
        <taxon>Euarchontoglires</taxon>
        <taxon>Glires</taxon>
        <taxon>Rodentia</taxon>
        <taxon>Myomorpha</taxon>
        <taxon>Muroidea</taxon>
        <taxon>Cricetidae</taxon>
        <taxon>Cricetinae</taxon>
        <taxon>Cricetulus</taxon>
    </lineage>
</organism>
<evidence type="ECO:0000313" key="2">
    <source>
        <dbReference type="EMBL" id="ERE84611.1"/>
    </source>
</evidence>
<name>A0A061IET4_CRIGR</name>
<dbReference type="Proteomes" id="UP000030759">
    <property type="component" value="Unassembled WGS sequence"/>
</dbReference>
<evidence type="ECO:0000256" key="1">
    <source>
        <dbReference type="SAM" id="MobiDB-lite"/>
    </source>
</evidence>
<reference evidence="3" key="1">
    <citation type="journal article" date="2013" name="Nat. Biotechnol.">
        <title>Chinese hamster genome sequenced from sorted chromosomes.</title>
        <authorList>
            <person name="Brinkrolf K."/>
            <person name="Rupp O."/>
            <person name="Laux H."/>
            <person name="Kollin F."/>
            <person name="Ernst W."/>
            <person name="Linke B."/>
            <person name="Kofler R."/>
            <person name="Romand S."/>
            <person name="Hesse F."/>
            <person name="Budach W.E."/>
            <person name="Galosy S."/>
            <person name="Muller D."/>
            <person name="Noll T."/>
            <person name="Wienberg J."/>
            <person name="Jostock T."/>
            <person name="Leonard M."/>
            <person name="Grillari J."/>
            <person name="Tauch A."/>
            <person name="Goesmann A."/>
            <person name="Helk B."/>
            <person name="Mott J.E."/>
            <person name="Puhler A."/>
            <person name="Borth N."/>
        </authorList>
    </citation>
    <scope>NUCLEOTIDE SEQUENCE [LARGE SCALE GENOMIC DNA]</scope>
    <source>
        <strain evidence="3">17A/GY</strain>
    </source>
</reference>
<accession>A0A061IET4</accession>